<dbReference type="EMBL" id="PVTP01000010">
    <property type="protein sequence ID" value="PRY75925.1"/>
    <property type="molecule type" value="Genomic_DNA"/>
</dbReference>
<dbReference type="SUPFAM" id="SSF53850">
    <property type="entry name" value="Periplasmic binding protein-like II"/>
    <property type="match status" value="1"/>
</dbReference>
<protein>
    <submittedName>
        <fullName evidence="5">Phosphate transport system substrate-binding protein</fullName>
    </submittedName>
</protein>
<keyword evidence="1 3" id="KW-0732">Signal</keyword>
<evidence type="ECO:0000313" key="5">
    <source>
        <dbReference type="EMBL" id="PRY75925.1"/>
    </source>
</evidence>
<dbReference type="RefSeq" id="WP_106358499.1">
    <property type="nucleotide sequence ID" value="NZ_PVTP01000010.1"/>
</dbReference>
<comment type="caution">
    <text evidence="5">The sequence shown here is derived from an EMBL/GenBank/DDBJ whole genome shotgun (WGS) entry which is preliminary data.</text>
</comment>
<dbReference type="Pfam" id="PF12849">
    <property type="entry name" value="PBP_like_2"/>
    <property type="match status" value="1"/>
</dbReference>
<dbReference type="Gene3D" id="3.40.190.10">
    <property type="entry name" value="Periplasmic binding protein-like II"/>
    <property type="match status" value="2"/>
</dbReference>
<name>A0A2T0VVU3_9RHOB</name>
<dbReference type="OrthoDB" id="9790048at2"/>
<dbReference type="PANTHER" id="PTHR30570:SF1">
    <property type="entry name" value="PHOSPHATE-BINDING PROTEIN PSTS"/>
    <property type="match status" value="1"/>
</dbReference>
<proteinExistence type="predicted"/>
<feature type="domain" description="OmpA-like" evidence="4">
    <location>
        <begin position="405"/>
        <end position="526"/>
    </location>
</feature>
<sequence length="526" mass="55655">MLSKRTNAALGIVTLASSLTIAGMAQAGEVTLSSGDGTVNMTGEFIDFQDNAYIIATALGELRVAASRVSCSGASCPTFDTVETDITIGGSDVVGSGLMPLLLEGYAGVLDAAASLGNTGQNGELIATLTADQGFGDDLVSFLVASTGSSDGFQQLLSGEAEIAMSSRRIVPDEARSLRDAGGGNMVDPAQEHIVAIDSLVVITNAANPIDTLTTEEIRAIYSGQITNWSQVGGPDMPITVITQSEDSGTRAVFEDRIFGETTASLASGAQIAASGSEASQLVNATQGAIGVVGYSFQRGANPVSLVNECGITMTPDAFSARTEEYALQRRLYLYTREDTASDQTLAFVDFARSNDADSLIGKAGFIGFAVDRREQSLESSRARSLLDPAADAYEAGFMRQMLGQMVDYDRLSTTFRFRTGSAQLDERGRIDRDRLIEYLETQPEGTEVLLAGFTDDVGQFDGNRDLSQQRASQVAQDLVSYAGDRINGITVSSVGYGEIAPSGCNANQEGRRINRRVEVWIKSPA</sequence>
<evidence type="ECO:0000256" key="1">
    <source>
        <dbReference type="ARBA" id="ARBA00022729"/>
    </source>
</evidence>
<keyword evidence="6" id="KW-1185">Reference proteome</keyword>
<dbReference type="PROSITE" id="PS51123">
    <property type="entry name" value="OMPA_2"/>
    <property type="match status" value="1"/>
</dbReference>
<reference evidence="5 6" key="1">
    <citation type="submission" date="2018-03" db="EMBL/GenBank/DDBJ databases">
        <title>Genomic Encyclopedia of Archaeal and Bacterial Type Strains, Phase II (KMG-II): from individual species to whole genera.</title>
        <authorList>
            <person name="Goeker M."/>
        </authorList>
    </citation>
    <scope>NUCLEOTIDE SEQUENCE [LARGE SCALE GENOMIC DNA]</scope>
    <source>
        <strain evidence="5 6">DSM 101533</strain>
    </source>
</reference>
<dbReference type="AlphaFoldDB" id="A0A2T0VVU3"/>
<evidence type="ECO:0000259" key="4">
    <source>
        <dbReference type="PROSITE" id="PS51123"/>
    </source>
</evidence>
<gene>
    <name evidence="5" type="ORF">CLV80_11011</name>
</gene>
<dbReference type="SUPFAM" id="SSF103088">
    <property type="entry name" value="OmpA-like"/>
    <property type="match status" value="1"/>
</dbReference>
<keyword evidence="2" id="KW-0472">Membrane</keyword>
<evidence type="ECO:0000313" key="6">
    <source>
        <dbReference type="Proteomes" id="UP000238007"/>
    </source>
</evidence>
<dbReference type="InterPro" id="IPR036737">
    <property type="entry name" value="OmpA-like_sf"/>
</dbReference>
<dbReference type="InterPro" id="IPR024370">
    <property type="entry name" value="PBP_domain"/>
</dbReference>
<organism evidence="5 6">
    <name type="scientific">Yoonia maritima</name>
    <dbReference type="NCBI Taxonomy" id="1435347"/>
    <lineage>
        <taxon>Bacteria</taxon>
        <taxon>Pseudomonadati</taxon>
        <taxon>Pseudomonadota</taxon>
        <taxon>Alphaproteobacteria</taxon>
        <taxon>Rhodobacterales</taxon>
        <taxon>Paracoccaceae</taxon>
        <taxon>Yoonia</taxon>
    </lineage>
</organism>
<evidence type="ECO:0000256" key="2">
    <source>
        <dbReference type="PROSITE-ProRule" id="PRU00473"/>
    </source>
</evidence>
<feature type="signal peptide" evidence="3">
    <location>
        <begin position="1"/>
        <end position="27"/>
    </location>
</feature>
<feature type="chain" id="PRO_5015455871" evidence="3">
    <location>
        <begin position="28"/>
        <end position="526"/>
    </location>
</feature>
<dbReference type="CDD" id="cd07185">
    <property type="entry name" value="OmpA_C-like"/>
    <property type="match status" value="1"/>
</dbReference>
<dbReference type="CDD" id="cd13566">
    <property type="entry name" value="PBP2_phosphate"/>
    <property type="match status" value="1"/>
</dbReference>
<dbReference type="InterPro" id="IPR006665">
    <property type="entry name" value="OmpA-like"/>
</dbReference>
<dbReference type="Gene3D" id="3.30.1330.60">
    <property type="entry name" value="OmpA-like domain"/>
    <property type="match status" value="1"/>
</dbReference>
<dbReference type="Pfam" id="PF00691">
    <property type="entry name" value="OmpA"/>
    <property type="match status" value="1"/>
</dbReference>
<accession>A0A2T0VVU3</accession>
<evidence type="ECO:0000256" key="3">
    <source>
        <dbReference type="SAM" id="SignalP"/>
    </source>
</evidence>
<dbReference type="Proteomes" id="UP000238007">
    <property type="component" value="Unassembled WGS sequence"/>
</dbReference>
<dbReference type="PANTHER" id="PTHR30570">
    <property type="entry name" value="PERIPLASMIC PHOSPHATE BINDING COMPONENT OF PHOSPHATE ABC TRANSPORTER"/>
    <property type="match status" value="1"/>
</dbReference>
<dbReference type="InterPro" id="IPR050811">
    <property type="entry name" value="Phosphate_ABC_transporter"/>
</dbReference>
<dbReference type="GO" id="GO:0016020">
    <property type="term" value="C:membrane"/>
    <property type="evidence" value="ECO:0007669"/>
    <property type="project" value="UniProtKB-UniRule"/>
</dbReference>